<dbReference type="InterPro" id="IPR036390">
    <property type="entry name" value="WH_DNA-bd_sf"/>
</dbReference>
<dbReference type="SUPFAM" id="SSF53850">
    <property type="entry name" value="Periplasmic binding protein-like II"/>
    <property type="match status" value="1"/>
</dbReference>
<dbReference type="Pfam" id="PF03466">
    <property type="entry name" value="LysR_substrate"/>
    <property type="match status" value="1"/>
</dbReference>
<evidence type="ECO:0000256" key="3">
    <source>
        <dbReference type="ARBA" id="ARBA00023125"/>
    </source>
</evidence>
<dbReference type="Proteomes" id="UP000199071">
    <property type="component" value="Unassembled WGS sequence"/>
</dbReference>
<dbReference type="PROSITE" id="PS50931">
    <property type="entry name" value="HTH_LYSR"/>
    <property type="match status" value="1"/>
</dbReference>
<keyword evidence="4" id="KW-0804">Transcription</keyword>
<proteinExistence type="inferred from homology"/>
<dbReference type="InterPro" id="IPR036388">
    <property type="entry name" value="WH-like_DNA-bd_sf"/>
</dbReference>
<evidence type="ECO:0000259" key="5">
    <source>
        <dbReference type="PROSITE" id="PS50931"/>
    </source>
</evidence>
<dbReference type="Gene3D" id="1.10.10.10">
    <property type="entry name" value="Winged helix-like DNA-binding domain superfamily/Winged helix DNA-binding domain"/>
    <property type="match status" value="1"/>
</dbReference>
<dbReference type="GO" id="GO:0006351">
    <property type="term" value="P:DNA-templated transcription"/>
    <property type="evidence" value="ECO:0007669"/>
    <property type="project" value="TreeGrafter"/>
</dbReference>
<dbReference type="InterPro" id="IPR005119">
    <property type="entry name" value="LysR_subst-bd"/>
</dbReference>
<dbReference type="GO" id="GO:0043565">
    <property type="term" value="F:sequence-specific DNA binding"/>
    <property type="evidence" value="ECO:0007669"/>
    <property type="project" value="TreeGrafter"/>
</dbReference>
<dbReference type="EMBL" id="FMXQ01000012">
    <property type="protein sequence ID" value="SDB57015.1"/>
    <property type="molecule type" value="Genomic_DNA"/>
</dbReference>
<gene>
    <name evidence="6" type="ORF">SAMN02982931_04550</name>
</gene>
<organism evidence="6 7">
    <name type="scientific">Bauldia litoralis</name>
    <dbReference type="NCBI Taxonomy" id="665467"/>
    <lineage>
        <taxon>Bacteria</taxon>
        <taxon>Pseudomonadati</taxon>
        <taxon>Pseudomonadota</taxon>
        <taxon>Alphaproteobacteria</taxon>
        <taxon>Hyphomicrobiales</taxon>
        <taxon>Kaistiaceae</taxon>
        <taxon>Bauldia</taxon>
    </lineage>
</organism>
<dbReference type="RefSeq" id="WP_175478592.1">
    <property type="nucleotide sequence ID" value="NZ_FMXQ01000012.1"/>
</dbReference>
<dbReference type="STRING" id="665467.SAMN02982931_04550"/>
<evidence type="ECO:0000256" key="4">
    <source>
        <dbReference type="ARBA" id="ARBA00023163"/>
    </source>
</evidence>
<dbReference type="GO" id="GO:0003700">
    <property type="term" value="F:DNA-binding transcription factor activity"/>
    <property type="evidence" value="ECO:0007669"/>
    <property type="project" value="InterPro"/>
</dbReference>
<comment type="similarity">
    <text evidence="1">Belongs to the LysR transcriptional regulatory family.</text>
</comment>
<dbReference type="Gene3D" id="3.40.190.10">
    <property type="entry name" value="Periplasmic binding protein-like II"/>
    <property type="match status" value="2"/>
</dbReference>
<keyword evidence="7" id="KW-1185">Reference proteome</keyword>
<dbReference type="PANTHER" id="PTHR30537:SF3">
    <property type="entry name" value="TRANSCRIPTIONAL REGULATORY PROTEIN"/>
    <property type="match status" value="1"/>
</dbReference>
<evidence type="ECO:0000313" key="7">
    <source>
        <dbReference type="Proteomes" id="UP000199071"/>
    </source>
</evidence>
<keyword evidence="3 6" id="KW-0238">DNA-binding</keyword>
<dbReference type="AlphaFoldDB" id="A0A1G6EJ83"/>
<dbReference type="Pfam" id="PF00126">
    <property type="entry name" value="HTH_1"/>
    <property type="match status" value="1"/>
</dbReference>
<protein>
    <submittedName>
        <fullName evidence="6">DNA-binding transcriptional regulator, LysR family</fullName>
    </submittedName>
</protein>
<evidence type="ECO:0000256" key="2">
    <source>
        <dbReference type="ARBA" id="ARBA00023015"/>
    </source>
</evidence>
<dbReference type="InterPro" id="IPR000847">
    <property type="entry name" value="LysR_HTH_N"/>
</dbReference>
<dbReference type="InterPro" id="IPR058163">
    <property type="entry name" value="LysR-type_TF_proteobact-type"/>
</dbReference>
<keyword evidence="2" id="KW-0805">Transcription regulation</keyword>
<dbReference type="PANTHER" id="PTHR30537">
    <property type="entry name" value="HTH-TYPE TRANSCRIPTIONAL REGULATOR"/>
    <property type="match status" value="1"/>
</dbReference>
<feature type="domain" description="HTH lysR-type" evidence="5">
    <location>
        <begin position="5"/>
        <end position="62"/>
    </location>
</feature>
<evidence type="ECO:0000313" key="6">
    <source>
        <dbReference type="EMBL" id="SDB57015.1"/>
    </source>
</evidence>
<accession>A0A1G6EJ83</accession>
<name>A0A1G6EJ83_9HYPH</name>
<dbReference type="SUPFAM" id="SSF46785">
    <property type="entry name" value="Winged helix' DNA-binding domain"/>
    <property type="match status" value="1"/>
</dbReference>
<evidence type="ECO:0000256" key="1">
    <source>
        <dbReference type="ARBA" id="ARBA00009437"/>
    </source>
</evidence>
<reference evidence="6 7" key="1">
    <citation type="submission" date="2016-10" db="EMBL/GenBank/DDBJ databases">
        <authorList>
            <person name="de Groot N.N."/>
        </authorList>
    </citation>
    <scope>NUCLEOTIDE SEQUENCE [LARGE SCALE GENOMIC DNA]</scope>
    <source>
        <strain evidence="6 7">ATCC 35022</strain>
    </source>
</reference>
<sequence length="290" mass="31573">MKDVTDWDTLRLFLAVARAGGLGPAARQTAISAPTLGRRMAALERALELRLFDRARTGYSLTEVGRALYGQAEEMETVALGIDRWRREDAPRRSVRVSAGAWTSRFLARHVGRLWSAGEPLVVEFVTATQRVDILRREADIGIRNHAPAEVRLAARRLSDVAFATYRARDAADPAALPWIAVIGDAGITPSARWTGDRHRAEVGLATTDPRMVLDLVAAGAGRGVLPCFVGDAEAGLARDGDPIPDLRSQQWLVLNEQARHAGAVRQVIDRIVALLAEHRALFEGDQPAG</sequence>